<evidence type="ECO:0000256" key="1">
    <source>
        <dbReference type="SAM" id="MobiDB-lite"/>
    </source>
</evidence>
<organism evidence="2 3">
    <name type="scientific">Clathrospora elynae</name>
    <dbReference type="NCBI Taxonomy" id="706981"/>
    <lineage>
        <taxon>Eukaryota</taxon>
        <taxon>Fungi</taxon>
        <taxon>Dikarya</taxon>
        <taxon>Ascomycota</taxon>
        <taxon>Pezizomycotina</taxon>
        <taxon>Dothideomycetes</taxon>
        <taxon>Pleosporomycetidae</taxon>
        <taxon>Pleosporales</taxon>
        <taxon>Diademaceae</taxon>
        <taxon>Clathrospora</taxon>
    </lineage>
</organism>
<evidence type="ECO:0000313" key="3">
    <source>
        <dbReference type="Proteomes" id="UP000800038"/>
    </source>
</evidence>
<keyword evidence="3" id="KW-1185">Reference proteome</keyword>
<accession>A0A6A5T5E4</accession>
<feature type="region of interest" description="Disordered" evidence="1">
    <location>
        <begin position="180"/>
        <end position="203"/>
    </location>
</feature>
<feature type="region of interest" description="Disordered" evidence="1">
    <location>
        <begin position="36"/>
        <end position="162"/>
    </location>
</feature>
<feature type="compositionally biased region" description="Low complexity" evidence="1">
    <location>
        <begin position="99"/>
        <end position="112"/>
    </location>
</feature>
<gene>
    <name evidence="2" type="ORF">EJ02DRAFT_14398</name>
</gene>
<feature type="compositionally biased region" description="Low complexity" evidence="1">
    <location>
        <begin position="62"/>
        <end position="72"/>
    </location>
</feature>
<sequence>MYPYGGYRRYLSGRYVYYPNMYDAYANLWNRRQVTRYSSRDSSNTSDDEMRRSSGRHRLSSRSHNPSPSRSLYYESSDSYETRPSRPRNPPRPRRPSRPRSLSPYYQTRPSRTPSPPSDCSEPRNYESEGSFGSDVGHRGSSPDSMRDPSASSGPRLTAENLGRVQGGVFNLYDDQWNGAGRVVGRAMPERPVRPERRPERRQ</sequence>
<feature type="compositionally biased region" description="Basic residues" evidence="1">
    <location>
        <begin position="85"/>
        <end position="98"/>
    </location>
</feature>
<feature type="compositionally biased region" description="Basic and acidic residues" evidence="1">
    <location>
        <begin position="188"/>
        <end position="203"/>
    </location>
</feature>
<protein>
    <submittedName>
        <fullName evidence="2">Uncharacterized protein</fullName>
    </submittedName>
</protein>
<evidence type="ECO:0000313" key="2">
    <source>
        <dbReference type="EMBL" id="KAF1945976.1"/>
    </source>
</evidence>
<dbReference type="Proteomes" id="UP000800038">
    <property type="component" value="Unassembled WGS sequence"/>
</dbReference>
<dbReference type="AlphaFoldDB" id="A0A6A5T5E4"/>
<name>A0A6A5T5E4_9PLEO</name>
<feature type="compositionally biased region" description="Polar residues" evidence="1">
    <location>
        <begin position="36"/>
        <end position="45"/>
    </location>
</feature>
<reference evidence="2" key="1">
    <citation type="journal article" date="2020" name="Stud. Mycol.">
        <title>101 Dothideomycetes genomes: a test case for predicting lifestyles and emergence of pathogens.</title>
        <authorList>
            <person name="Haridas S."/>
            <person name="Albert R."/>
            <person name="Binder M."/>
            <person name="Bloem J."/>
            <person name="Labutti K."/>
            <person name="Salamov A."/>
            <person name="Andreopoulos B."/>
            <person name="Baker S."/>
            <person name="Barry K."/>
            <person name="Bills G."/>
            <person name="Bluhm B."/>
            <person name="Cannon C."/>
            <person name="Castanera R."/>
            <person name="Culley D."/>
            <person name="Daum C."/>
            <person name="Ezra D."/>
            <person name="Gonzalez J."/>
            <person name="Henrissat B."/>
            <person name="Kuo A."/>
            <person name="Liang C."/>
            <person name="Lipzen A."/>
            <person name="Lutzoni F."/>
            <person name="Magnuson J."/>
            <person name="Mondo S."/>
            <person name="Nolan M."/>
            <person name="Ohm R."/>
            <person name="Pangilinan J."/>
            <person name="Park H.-J."/>
            <person name="Ramirez L."/>
            <person name="Alfaro M."/>
            <person name="Sun H."/>
            <person name="Tritt A."/>
            <person name="Yoshinaga Y."/>
            <person name="Zwiers L.-H."/>
            <person name="Turgeon B."/>
            <person name="Goodwin S."/>
            <person name="Spatafora J."/>
            <person name="Crous P."/>
            <person name="Grigoriev I."/>
        </authorList>
    </citation>
    <scope>NUCLEOTIDE SEQUENCE</scope>
    <source>
        <strain evidence="2">CBS 161.51</strain>
    </source>
</reference>
<proteinExistence type="predicted"/>
<dbReference type="EMBL" id="ML976006">
    <property type="protein sequence ID" value="KAF1945976.1"/>
    <property type="molecule type" value="Genomic_DNA"/>
</dbReference>